<name>A0A938YHL7_9ACTN</name>
<reference evidence="1" key="1">
    <citation type="submission" date="2021-01" db="EMBL/GenBank/DDBJ databases">
        <title>KCTC 19127 draft genome.</title>
        <authorList>
            <person name="An D."/>
        </authorList>
    </citation>
    <scope>NUCLEOTIDE SEQUENCE</scope>
    <source>
        <strain evidence="1">KCTC 19127</strain>
    </source>
</reference>
<dbReference type="Gene3D" id="3.40.50.2000">
    <property type="entry name" value="Glycogen Phosphorylase B"/>
    <property type="match status" value="1"/>
</dbReference>
<accession>A0A938YHL7</accession>
<sequence>MPPPTAASTRRILYAGFATRQHSGGVHVLTQHVQLLRAAGEQAWLWLPDGAERPGWFDADVPVLFGDRVPVGADDLLVVPETPTVQGLDPAPGARTVIFDQNHFYTFAAGVPGDDFPGWVRPPAMWAVTAESRDVLAAALPHLPVALVPNIVDGDTFTPLPADRLRVCWFPRKRPREASLLRLLLRNDPRSAGVDLVEMVDLPRADVARTLGTATVFLALGHSESFGLPVAEALAAGCLVAGYDGGGGHELFDAPGAWRIPEQRPLLLRDTVFDLLARSGELAGVRAANREWVLERYTRERTAGALLAAVAEAFTRPGEATEATHPAAWLDTLGPQFTAWA</sequence>
<dbReference type="RefSeq" id="WP_205257948.1">
    <property type="nucleotide sequence ID" value="NZ_BAAAPV010000005.1"/>
</dbReference>
<evidence type="ECO:0000313" key="1">
    <source>
        <dbReference type="EMBL" id="MBM9477845.1"/>
    </source>
</evidence>
<evidence type="ECO:0000313" key="2">
    <source>
        <dbReference type="Proteomes" id="UP000663801"/>
    </source>
</evidence>
<dbReference type="SUPFAM" id="SSF53756">
    <property type="entry name" value="UDP-Glycosyltransferase/glycogen phosphorylase"/>
    <property type="match status" value="1"/>
</dbReference>
<comment type="caution">
    <text evidence="1">The sequence shown here is derived from an EMBL/GenBank/DDBJ whole genome shotgun (WGS) entry which is preliminary data.</text>
</comment>
<gene>
    <name evidence="1" type="ORF">JL107_15455</name>
</gene>
<organism evidence="1 2">
    <name type="scientific">Nakamurella flavida</name>
    <dbReference type="NCBI Taxonomy" id="363630"/>
    <lineage>
        <taxon>Bacteria</taxon>
        <taxon>Bacillati</taxon>
        <taxon>Actinomycetota</taxon>
        <taxon>Actinomycetes</taxon>
        <taxon>Nakamurellales</taxon>
        <taxon>Nakamurellaceae</taxon>
        <taxon>Nakamurella</taxon>
    </lineage>
</organism>
<dbReference type="EMBL" id="JAERWL010000012">
    <property type="protein sequence ID" value="MBM9477845.1"/>
    <property type="molecule type" value="Genomic_DNA"/>
</dbReference>
<dbReference type="Proteomes" id="UP000663801">
    <property type="component" value="Unassembled WGS sequence"/>
</dbReference>
<proteinExistence type="predicted"/>
<dbReference type="AlphaFoldDB" id="A0A938YHL7"/>
<keyword evidence="2" id="KW-1185">Reference proteome</keyword>
<protein>
    <submittedName>
        <fullName evidence="1">Glycosyltransferase</fullName>
    </submittedName>
</protein>